<dbReference type="EMBL" id="FOVD01000007">
    <property type="protein sequence ID" value="SFN71358.1"/>
    <property type="molecule type" value="Genomic_DNA"/>
</dbReference>
<feature type="transmembrane region" description="Helical" evidence="1">
    <location>
        <begin position="49"/>
        <end position="67"/>
    </location>
</feature>
<evidence type="ECO:0000256" key="1">
    <source>
        <dbReference type="SAM" id="Phobius"/>
    </source>
</evidence>
<reference evidence="3" key="1">
    <citation type="submission" date="2016-10" db="EMBL/GenBank/DDBJ databases">
        <authorList>
            <person name="Varghese N."/>
            <person name="Submissions S."/>
        </authorList>
    </citation>
    <scope>NUCLEOTIDE SEQUENCE [LARGE SCALE GENOMIC DNA]</scope>
    <source>
        <strain evidence="3">DSM 25575</strain>
    </source>
</reference>
<name>A0A1I5B9F9_CHROL</name>
<keyword evidence="1" id="KW-0812">Transmembrane</keyword>
<keyword evidence="1" id="KW-1133">Transmembrane helix</keyword>
<accession>A0A1I5B9F9</accession>
<proteinExistence type="predicted"/>
<dbReference type="Proteomes" id="UP000198769">
    <property type="component" value="Unassembled WGS sequence"/>
</dbReference>
<dbReference type="AlphaFoldDB" id="A0A1I5B9F9"/>
<organism evidence="2 3">
    <name type="scientific">Chryseobacterium oleae</name>
    <dbReference type="NCBI Taxonomy" id="491207"/>
    <lineage>
        <taxon>Bacteria</taxon>
        <taxon>Pseudomonadati</taxon>
        <taxon>Bacteroidota</taxon>
        <taxon>Flavobacteriia</taxon>
        <taxon>Flavobacteriales</taxon>
        <taxon>Weeksellaceae</taxon>
        <taxon>Chryseobacterium group</taxon>
        <taxon>Chryseobacterium</taxon>
    </lineage>
</organism>
<protein>
    <submittedName>
        <fullName evidence="2">Uncharacterized protein</fullName>
    </submittedName>
</protein>
<keyword evidence="1" id="KW-0472">Membrane</keyword>
<gene>
    <name evidence="2" type="ORF">SAMN05421594_3882</name>
</gene>
<sequence>MKIQWKNQLTMLKLNKRLPVNTLKLKITSVQIKKVSINNKKALKLSSRTFLSILLLFYFYFETMIFWL</sequence>
<evidence type="ECO:0000313" key="3">
    <source>
        <dbReference type="Proteomes" id="UP000198769"/>
    </source>
</evidence>
<keyword evidence="3" id="KW-1185">Reference proteome</keyword>
<evidence type="ECO:0000313" key="2">
    <source>
        <dbReference type="EMBL" id="SFN71358.1"/>
    </source>
</evidence>